<comment type="subcellular location">
    <subcellularLocation>
        <location evidence="3">Mitochondrion</location>
    </subcellularLocation>
</comment>
<evidence type="ECO:0000256" key="10">
    <source>
        <dbReference type="ARBA" id="ARBA00023128"/>
    </source>
</evidence>
<evidence type="ECO:0000256" key="1">
    <source>
        <dbReference type="ARBA" id="ARBA00001936"/>
    </source>
</evidence>
<sequence length="797" mass="89041">MKLLFRRAAAIGACRLPRAVGISRVSRCFRSTTTTITARAPAVSSARNVGRGRGEFGSLREELDNDKETPRRNRQPKPSSKRNYELLQAFVLSRLTSILETAQQTGGNGIQLASFGVTSVQQLKAEASLFRAAINKSFALAIERGVTGRHENPLFWNLRYAFIKYDAPGMTTELKHSFQTFLLRSAFPKALVEKHTEIADMRFPYEWFPASRMLQRTIHLHVGPTNSGKTYNALKALEAAKTGVYAGPLRLLAHEIYSRFNAKGKPCALVTGEEQRIPENVDDYFVSCTVEMSPLNRVVDVAVIDEIQMIADDYRGWAWTQAFLGLQAKELHLCGEERAVDLIQELCARTGDKCIVHHYERLNPLKTMGRSLRGDFRNLEKGDAVVSFSRVNIHALKQSIEQKTGHRCAIVYGSLPPETRAQQAALFNDPNNSYNYLVASDAIGMGLNLEIKRVVFEAASKFDGMGHRSLTVSEIKQIGGRAGRYKTARGEIADAEKAKSKAAATQTNGDAGPVVVVAQSPPDHIKSIGYVTSLLEEELPAIQEAFKSTAKPLKRAGIMPPSFLIEKFAATFSPKTPLSFILTRLRELSRVSELFEICQLKDTVAIADFIHEFDLTMQDRCIFLSAPCELRTPSQVRTLKAFARCVAELKGGHLLDIPEIDLDALLPTRTPNLTQLEGLHKDITLYLWLSYRFRGIFTSQHLAFHVKSLVEAKINEALEGLHWRFNSLAQRRKMVKHYTKMQQKRESMFMSEEEIDDVLEGIEVPLFEGEAEASAFEAEVDSVVPRDDGPRKKAVPA</sequence>
<organism evidence="14 15">
    <name type="scientific">Lasiosphaeria ovina</name>
    <dbReference type="NCBI Taxonomy" id="92902"/>
    <lineage>
        <taxon>Eukaryota</taxon>
        <taxon>Fungi</taxon>
        <taxon>Dikarya</taxon>
        <taxon>Ascomycota</taxon>
        <taxon>Pezizomycotina</taxon>
        <taxon>Sordariomycetes</taxon>
        <taxon>Sordariomycetidae</taxon>
        <taxon>Sordariales</taxon>
        <taxon>Lasiosphaeriaceae</taxon>
        <taxon>Lasiosphaeria</taxon>
    </lineage>
</organism>
<evidence type="ECO:0000256" key="6">
    <source>
        <dbReference type="ARBA" id="ARBA00022801"/>
    </source>
</evidence>
<comment type="cofactor">
    <cofactor evidence="1">
        <name>Mn(2+)</name>
        <dbReference type="ChEBI" id="CHEBI:29035"/>
    </cofactor>
</comment>
<reference evidence="14" key="1">
    <citation type="journal article" date="2023" name="Mol. Phylogenet. Evol.">
        <title>Genome-scale phylogeny and comparative genomics of the fungal order Sordariales.</title>
        <authorList>
            <person name="Hensen N."/>
            <person name="Bonometti L."/>
            <person name="Westerberg I."/>
            <person name="Brannstrom I.O."/>
            <person name="Guillou S."/>
            <person name="Cros-Aarteil S."/>
            <person name="Calhoun S."/>
            <person name="Haridas S."/>
            <person name="Kuo A."/>
            <person name="Mondo S."/>
            <person name="Pangilinan J."/>
            <person name="Riley R."/>
            <person name="LaButti K."/>
            <person name="Andreopoulos B."/>
            <person name="Lipzen A."/>
            <person name="Chen C."/>
            <person name="Yan M."/>
            <person name="Daum C."/>
            <person name="Ng V."/>
            <person name="Clum A."/>
            <person name="Steindorff A."/>
            <person name="Ohm R.A."/>
            <person name="Martin F."/>
            <person name="Silar P."/>
            <person name="Natvig D.O."/>
            <person name="Lalanne C."/>
            <person name="Gautier V."/>
            <person name="Ament-Velasquez S.L."/>
            <person name="Kruys A."/>
            <person name="Hutchinson M.I."/>
            <person name="Powell A.J."/>
            <person name="Barry K."/>
            <person name="Miller A.N."/>
            <person name="Grigoriev I.V."/>
            <person name="Debuchy R."/>
            <person name="Gladieux P."/>
            <person name="Hiltunen Thoren M."/>
            <person name="Johannesson H."/>
        </authorList>
    </citation>
    <scope>NUCLEOTIDE SEQUENCE</scope>
    <source>
        <strain evidence="14">CBS 958.72</strain>
    </source>
</reference>
<dbReference type="CDD" id="cd17913">
    <property type="entry name" value="DEXQc_Suv3"/>
    <property type="match status" value="1"/>
</dbReference>
<comment type="catalytic activity">
    <reaction evidence="11">
        <text>ATP + H2O = ADP + phosphate + H(+)</text>
        <dbReference type="Rhea" id="RHEA:13065"/>
        <dbReference type="ChEBI" id="CHEBI:15377"/>
        <dbReference type="ChEBI" id="CHEBI:15378"/>
        <dbReference type="ChEBI" id="CHEBI:30616"/>
        <dbReference type="ChEBI" id="CHEBI:43474"/>
        <dbReference type="ChEBI" id="CHEBI:456216"/>
        <dbReference type="EC" id="3.6.4.13"/>
    </reaction>
</comment>
<keyword evidence="5" id="KW-0547">Nucleotide-binding</keyword>
<dbReference type="InterPro" id="IPR041082">
    <property type="entry name" value="Suv3_C_1"/>
</dbReference>
<dbReference type="CDD" id="cd18805">
    <property type="entry name" value="SF2_C_suv3"/>
    <property type="match status" value="1"/>
</dbReference>
<evidence type="ECO:0000256" key="7">
    <source>
        <dbReference type="ARBA" id="ARBA00022806"/>
    </source>
</evidence>
<keyword evidence="10" id="KW-0496">Mitochondrion</keyword>
<keyword evidence="6" id="KW-0378">Hydrolase</keyword>
<evidence type="ECO:0000256" key="4">
    <source>
        <dbReference type="ARBA" id="ARBA00012552"/>
    </source>
</evidence>
<dbReference type="Pfam" id="PF22527">
    <property type="entry name" value="DEXQc_Suv3"/>
    <property type="match status" value="1"/>
</dbReference>
<keyword evidence="8" id="KW-0067">ATP-binding</keyword>
<evidence type="ECO:0000313" key="14">
    <source>
        <dbReference type="EMBL" id="KAK3369099.1"/>
    </source>
</evidence>
<feature type="region of interest" description="Disordered" evidence="12">
    <location>
        <begin position="40"/>
        <end position="80"/>
    </location>
</feature>
<evidence type="ECO:0000259" key="13">
    <source>
        <dbReference type="PROSITE" id="PS51194"/>
    </source>
</evidence>
<dbReference type="InterPro" id="IPR055206">
    <property type="entry name" value="DEXQc_SUV3"/>
</dbReference>
<evidence type="ECO:0000256" key="8">
    <source>
        <dbReference type="ARBA" id="ARBA00022840"/>
    </source>
</evidence>
<dbReference type="Pfam" id="PF18147">
    <property type="entry name" value="Suv3_C_1"/>
    <property type="match status" value="1"/>
</dbReference>
<dbReference type="Gene3D" id="1.20.58.1080">
    <property type="match status" value="1"/>
</dbReference>
<keyword evidence="7" id="KW-0347">Helicase</keyword>
<dbReference type="PANTHER" id="PTHR12131">
    <property type="entry name" value="ATP-DEPENDENT RNA AND DNA HELICASE"/>
    <property type="match status" value="1"/>
</dbReference>
<feature type="compositionally biased region" description="Basic and acidic residues" evidence="12">
    <location>
        <begin position="52"/>
        <end position="71"/>
    </location>
</feature>
<dbReference type="GO" id="GO:0005524">
    <property type="term" value="F:ATP binding"/>
    <property type="evidence" value="ECO:0007669"/>
    <property type="project" value="UniProtKB-KW"/>
</dbReference>
<comment type="caution">
    <text evidence="14">The sequence shown here is derived from an EMBL/GenBank/DDBJ whole genome shotgun (WGS) entry which is preliminary data.</text>
</comment>
<dbReference type="AlphaFoldDB" id="A0AAE0K2U9"/>
<feature type="domain" description="Helicase C-terminal" evidence="13">
    <location>
        <begin position="371"/>
        <end position="529"/>
    </location>
</feature>
<keyword evidence="9" id="KW-0809">Transit peptide</keyword>
<dbReference type="Gene3D" id="3.40.50.300">
    <property type="entry name" value="P-loop containing nucleotide triphosphate hydrolases"/>
    <property type="match status" value="2"/>
</dbReference>
<dbReference type="PROSITE" id="PS51194">
    <property type="entry name" value="HELICASE_CTER"/>
    <property type="match status" value="1"/>
</dbReference>
<dbReference type="InterPro" id="IPR050699">
    <property type="entry name" value="RNA-DNA_Helicase"/>
</dbReference>
<evidence type="ECO:0000256" key="5">
    <source>
        <dbReference type="ARBA" id="ARBA00022741"/>
    </source>
</evidence>
<dbReference type="EMBL" id="JAULSN010000006">
    <property type="protein sequence ID" value="KAK3369099.1"/>
    <property type="molecule type" value="Genomic_DNA"/>
</dbReference>
<dbReference type="GO" id="GO:0003724">
    <property type="term" value="F:RNA helicase activity"/>
    <property type="evidence" value="ECO:0007669"/>
    <property type="project" value="UniProtKB-EC"/>
</dbReference>
<dbReference type="GO" id="GO:0045025">
    <property type="term" value="C:mitochondrial degradosome"/>
    <property type="evidence" value="ECO:0007669"/>
    <property type="project" value="TreeGrafter"/>
</dbReference>
<dbReference type="GO" id="GO:0016787">
    <property type="term" value="F:hydrolase activity"/>
    <property type="evidence" value="ECO:0007669"/>
    <property type="project" value="UniProtKB-KW"/>
</dbReference>
<name>A0AAE0K2U9_9PEZI</name>
<dbReference type="Pfam" id="PF12513">
    <property type="entry name" value="SUV3_C"/>
    <property type="match status" value="1"/>
</dbReference>
<dbReference type="PANTHER" id="PTHR12131:SF1">
    <property type="entry name" value="ATP-DEPENDENT RNA HELICASE SUPV3L1, MITOCHONDRIAL-RELATED"/>
    <property type="match status" value="1"/>
</dbReference>
<reference evidence="14" key="2">
    <citation type="submission" date="2023-06" db="EMBL/GenBank/DDBJ databases">
        <authorList>
            <consortium name="Lawrence Berkeley National Laboratory"/>
            <person name="Haridas S."/>
            <person name="Hensen N."/>
            <person name="Bonometti L."/>
            <person name="Westerberg I."/>
            <person name="Brannstrom I.O."/>
            <person name="Guillou S."/>
            <person name="Cros-Aarteil S."/>
            <person name="Calhoun S."/>
            <person name="Kuo A."/>
            <person name="Mondo S."/>
            <person name="Pangilinan J."/>
            <person name="Riley R."/>
            <person name="Labutti K."/>
            <person name="Andreopoulos B."/>
            <person name="Lipzen A."/>
            <person name="Chen C."/>
            <person name="Yanf M."/>
            <person name="Daum C."/>
            <person name="Ng V."/>
            <person name="Clum A."/>
            <person name="Steindorff A."/>
            <person name="Ohm R."/>
            <person name="Martin F."/>
            <person name="Silar P."/>
            <person name="Natvig D."/>
            <person name="Lalanne C."/>
            <person name="Gautier V."/>
            <person name="Ament-Velasquez S.L."/>
            <person name="Kruys A."/>
            <person name="Hutchinson M.I."/>
            <person name="Powell A.J."/>
            <person name="Barry K."/>
            <person name="Miller A.N."/>
            <person name="Grigoriev I.V."/>
            <person name="Debuchy R."/>
            <person name="Gladieux P."/>
            <person name="Thoren M.H."/>
            <person name="Johannesson H."/>
        </authorList>
    </citation>
    <scope>NUCLEOTIDE SEQUENCE</scope>
    <source>
        <strain evidence="14">CBS 958.72</strain>
    </source>
</reference>
<gene>
    <name evidence="14" type="ORF">B0T24DRAFT_722098</name>
</gene>
<dbReference type="InterPro" id="IPR001650">
    <property type="entry name" value="Helicase_C-like"/>
</dbReference>
<comment type="cofactor">
    <cofactor evidence="2">
        <name>Mg(2+)</name>
        <dbReference type="ChEBI" id="CHEBI:18420"/>
    </cofactor>
</comment>
<protein>
    <recommendedName>
        <fullName evidence="4">RNA helicase</fullName>
        <ecNumber evidence="4">3.6.4.13</ecNumber>
    </recommendedName>
</protein>
<dbReference type="GO" id="GO:0000965">
    <property type="term" value="P:mitochondrial RNA 3'-end processing"/>
    <property type="evidence" value="ECO:0007669"/>
    <property type="project" value="TreeGrafter"/>
</dbReference>
<accession>A0AAE0K2U9</accession>
<evidence type="ECO:0000256" key="9">
    <source>
        <dbReference type="ARBA" id="ARBA00022946"/>
    </source>
</evidence>
<evidence type="ECO:0000256" key="12">
    <source>
        <dbReference type="SAM" id="MobiDB-lite"/>
    </source>
</evidence>
<evidence type="ECO:0000256" key="3">
    <source>
        <dbReference type="ARBA" id="ARBA00004173"/>
    </source>
</evidence>
<dbReference type="Proteomes" id="UP001287356">
    <property type="component" value="Unassembled WGS sequence"/>
</dbReference>
<dbReference type="SUPFAM" id="SSF52540">
    <property type="entry name" value="P-loop containing nucleoside triphosphate hydrolases"/>
    <property type="match status" value="1"/>
</dbReference>
<evidence type="ECO:0000256" key="11">
    <source>
        <dbReference type="ARBA" id="ARBA00047984"/>
    </source>
</evidence>
<dbReference type="SMART" id="SM00490">
    <property type="entry name" value="HELICc"/>
    <property type="match status" value="1"/>
</dbReference>
<evidence type="ECO:0000256" key="2">
    <source>
        <dbReference type="ARBA" id="ARBA00001946"/>
    </source>
</evidence>
<dbReference type="FunFam" id="3.40.50.300:FF:000269">
    <property type="entry name" value="ATP-dependent RNA helicase SUPV3L1, mitochondrial"/>
    <property type="match status" value="1"/>
</dbReference>
<proteinExistence type="predicted"/>
<dbReference type="EC" id="3.6.4.13" evidence="4"/>
<dbReference type="Pfam" id="PF00271">
    <property type="entry name" value="Helicase_C"/>
    <property type="match status" value="1"/>
</dbReference>
<dbReference type="InterPro" id="IPR027417">
    <property type="entry name" value="P-loop_NTPase"/>
</dbReference>
<dbReference type="InterPro" id="IPR044774">
    <property type="entry name" value="Suv3_DEXQc"/>
</dbReference>
<keyword evidence="15" id="KW-1185">Reference proteome</keyword>
<dbReference type="FunFam" id="1.20.272.40:FF:000002">
    <property type="entry name" value="ATP-dependent RNA helicase SUV3, mitochondrial"/>
    <property type="match status" value="1"/>
</dbReference>
<evidence type="ECO:0000313" key="15">
    <source>
        <dbReference type="Proteomes" id="UP001287356"/>
    </source>
</evidence>
<dbReference type="Gene3D" id="1.20.272.40">
    <property type="match status" value="1"/>
</dbReference>
<dbReference type="InterPro" id="IPR022192">
    <property type="entry name" value="SUV3_C"/>
</dbReference>